<dbReference type="EMBL" id="JAHDVG010000488">
    <property type="protein sequence ID" value="KAH1165172.1"/>
    <property type="molecule type" value="Genomic_DNA"/>
</dbReference>
<feature type="transmembrane region" description="Helical" evidence="1">
    <location>
        <begin position="95"/>
        <end position="122"/>
    </location>
</feature>
<keyword evidence="3" id="KW-1185">Reference proteome</keyword>
<sequence length="140" mass="15386">MPLLHEKLKNTGLVQRFSIACCCGLKKLRLKGTKSSKLPSLIKNLQLSDSGVYSVTFKVPQQTRHITLIVSEPHFNHGNADTGKENMKARSTSKAVCAIFAVSVLCGFITIGTLFLVLFLHFTHMTCALLPSSQESFESC</sequence>
<reference evidence="2" key="1">
    <citation type="submission" date="2021-09" db="EMBL/GenBank/DDBJ databases">
        <title>The genome of Mauremys mutica provides insights into the evolution of semi-aquatic lifestyle.</title>
        <authorList>
            <person name="Gong S."/>
            <person name="Gao Y."/>
        </authorList>
    </citation>
    <scope>NUCLEOTIDE SEQUENCE</scope>
    <source>
        <strain evidence="2">MM-2020</strain>
        <tissue evidence="2">Muscle</tissue>
    </source>
</reference>
<evidence type="ECO:0000256" key="1">
    <source>
        <dbReference type="SAM" id="Phobius"/>
    </source>
</evidence>
<keyword evidence="1" id="KW-0812">Transmembrane</keyword>
<name>A0A9D3WNR5_9SAUR</name>
<evidence type="ECO:0000313" key="2">
    <source>
        <dbReference type="EMBL" id="KAH1165172.1"/>
    </source>
</evidence>
<dbReference type="AlphaFoldDB" id="A0A9D3WNR5"/>
<dbReference type="Proteomes" id="UP000827986">
    <property type="component" value="Unassembled WGS sequence"/>
</dbReference>
<comment type="caution">
    <text evidence="2">The sequence shown here is derived from an EMBL/GenBank/DDBJ whole genome shotgun (WGS) entry which is preliminary data.</text>
</comment>
<gene>
    <name evidence="2" type="ORF">KIL84_022731</name>
</gene>
<organism evidence="2 3">
    <name type="scientific">Mauremys mutica</name>
    <name type="common">yellowpond turtle</name>
    <dbReference type="NCBI Taxonomy" id="74926"/>
    <lineage>
        <taxon>Eukaryota</taxon>
        <taxon>Metazoa</taxon>
        <taxon>Chordata</taxon>
        <taxon>Craniata</taxon>
        <taxon>Vertebrata</taxon>
        <taxon>Euteleostomi</taxon>
        <taxon>Archelosauria</taxon>
        <taxon>Testudinata</taxon>
        <taxon>Testudines</taxon>
        <taxon>Cryptodira</taxon>
        <taxon>Durocryptodira</taxon>
        <taxon>Testudinoidea</taxon>
        <taxon>Geoemydidae</taxon>
        <taxon>Geoemydinae</taxon>
        <taxon>Mauremys</taxon>
    </lineage>
</organism>
<accession>A0A9D3WNR5</accession>
<proteinExistence type="predicted"/>
<keyword evidence="1" id="KW-0472">Membrane</keyword>
<keyword evidence="1" id="KW-1133">Transmembrane helix</keyword>
<protein>
    <submittedName>
        <fullName evidence="2">Uncharacterized protein</fullName>
    </submittedName>
</protein>
<evidence type="ECO:0000313" key="3">
    <source>
        <dbReference type="Proteomes" id="UP000827986"/>
    </source>
</evidence>